<accession>A0A9W2WKL7</accession>
<feature type="compositionally biased region" description="Polar residues" evidence="1">
    <location>
        <begin position="259"/>
        <end position="268"/>
    </location>
</feature>
<feature type="region of interest" description="Disordered" evidence="1">
    <location>
        <begin position="177"/>
        <end position="213"/>
    </location>
</feature>
<gene>
    <name evidence="4" type="primary">LOC114486036</name>
</gene>
<dbReference type="RefSeq" id="XP_054939834.1">
    <property type="nucleotide sequence ID" value="XM_055083859.1"/>
</dbReference>
<protein>
    <submittedName>
        <fullName evidence="4">Uncharacterized protein</fullName>
    </submittedName>
</protein>
<evidence type="ECO:0000313" key="4">
    <source>
        <dbReference type="RefSeq" id="XP_054939834.1"/>
    </source>
</evidence>
<feature type="compositionally biased region" description="Polar residues" evidence="1">
    <location>
        <begin position="313"/>
        <end position="325"/>
    </location>
</feature>
<feature type="region of interest" description="Disordered" evidence="1">
    <location>
        <begin position="226"/>
        <end position="268"/>
    </location>
</feature>
<name>A0A9W2WKL7_PHYMC</name>
<dbReference type="GeneID" id="114486036"/>
<keyword evidence="2" id="KW-1133">Transmembrane helix</keyword>
<evidence type="ECO:0000256" key="2">
    <source>
        <dbReference type="SAM" id="Phobius"/>
    </source>
</evidence>
<feature type="region of interest" description="Disordered" evidence="1">
    <location>
        <begin position="302"/>
        <end position="325"/>
    </location>
</feature>
<sequence>MTKVGSETEWGEREVARTSVTSLGQPQDVPGPGLAPVGPDSVLGNSVASRPAEPRRPRSSRLVSRGPRIGSFLHFLRDSRLSAPEAAPAKDGFRRSAAQSRGIGCGKGCRCQPALGSSQRGTGHGRGLENRALRLLPAPRRPHPVYLRLGAPEVPSYDAKLIFPALSNLTPGRWAALPPSSAVTGGRPTQTTPLGIPTSPLRDHAPPRPRPSAPAALLELRKNQALGNESERKSRSKQSSAQQGNNFLRKRHTKRDDATSTPGNFSGSTQFAEFLLHPHHVPPRPPTPLTYQRSQHCLDNAPFSEDWVPDPQGPSSQLRDASTSQAVPPSLRSVCQLRASRVSFCFHHSDHINSPSSRVVAASCSCSLCDTLKLSFYSMFTYLTVLFLKLYFIEVELIYNVMLMNSSLY</sequence>
<keyword evidence="2" id="KW-0472">Membrane</keyword>
<dbReference type="KEGG" id="pcad:114486036"/>
<feature type="region of interest" description="Disordered" evidence="1">
    <location>
        <begin position="1"/>
        <end position="64"/>
    </location>
</feature>
<organism evidence="3 4">
    <name type="scientific">Physeter macrocephalus</name>
    <name type="common">Sperm whale</name>
    <name type="synonym">Physeter catodon</name>
    <dbReference type="NCBI Taxonomy" id="9755"/>
    <lineage>
        <taxon>Eukaryota</taxon>
        <taxon>Metazoa</taxon>
        <taxon>Chordata</taxon>
        <taxon>Craniata</taxon>
        <taxon>Vertebrata</taxon>
        <taxon>Euteleostomi</taxon>
        <taxon>Mammalia</taxon>
        <taxon>Eutheria</taxon>
        <taxon>Laurasiatheria</taxon>
        <taxon>Artiodactyla</taxon>
        <taxon>Whippomorpha</taxon>
        <taxon>Cetacea</taxon>
        <taxon>Odontoceti</taxon>
        <taxon>Physeteridae</taxon>
        <taxon>Physeter</taxon>
    </lineage>
</organism>
<feature type="compositionally biased region" description="Polar residues" evidence="1">
    <location>
        <begin position="181"/>
        <end position="193"/>
    </location>
</feature>
<keyword evidence="3" id="KW-1185">Reference proteome</keyword>
<dbReference type="Proteomes" id="UP000248484">
    <property type="component" value="Chromosome 4"/>
</dbReference>
<proteinExistence type="predicted"/>
<dbReference type="AlphaFoldDB" id="A0A9W2WKL7"/>
<evidence type="ECO:0000256" key="1">
    <source>
        <dbReference type="SAM" id="MobiDB-lite"/>
    </source>
</evidence>
<evidence type="ECO:0000313" key="3">
    <source>
        <dbReference type="Proteomes" id="UP000248484"/>
    </source>
</evidence>
<keyword evidence="2" id="KW-0812">Transmembrane</keyword>
<feature type="transmembrane region" description="Helical" evidence="2">
    <location>
        <begin position="374"/>
        <end position="392"/>
    </location>
</feature>
<reference evidence="4" key="1">
    <citation type="submission" date="2025-08" db="UniProtKB">
        <authorList>
            <consortium name="RefSeq"/>
        </authorList>
    </citation>
    <scope>IDENTIFICATION</scope>
    <source>
        <tissue evidence="4">Muscle</tissue>
    </source>
</reference>